<protein>
    <recommendedName>
        <fullName evidence="3">HAT C-terminal dimerisation domain-containing protein</fullName>
    </recommendedName>
</protein>
<comment type="caution">
    <text evidence="1">The sequence shown here is derived from an EMBL/GenBank/DDBJ whole genome shotgun (WGS) entry which is preliminary data.</text>
</comment>
<evidence type="ECO:0008006" key="3">
    <source>
        <dbReference type="Google" id="ProtNLM"/>
    </source>
</evidence>
<proteinExistence type="predicted"/>
<evidence type="ECO:0000313" key="2">
    <source>
        <dbReference type="Proteomes" id="UP001188597"/>
    </source>
</evidence>
<dbReference type="PANTHER" id="PTHR32166:SF81">
    <property type="entry name" value="OS06G0658400 PROTEIN"/>
    <property type="match status" value="1"/>
</dbReference>
<sequence length="470" mass="53927">METPEYEELIDEDENEEPSATPLWKYVTKIYAESSAEGGGGSNKFVCNFGCRSKPYSGSYTRVRYHLSGTIPGTWGLKKKTGINMCSKITRSEREALVQEEVAANQLFGGNSKARKLPAGKSAVPPHPRNDIDKMFRINHREDVDQQIARCMYGNGIPFNVVRSPLWHDMTSAIRLAPAGYVCPNYEKVRTTLLDREYNKTFHSLELLKVKKKTRFGHHFIVLTRLITVRVGLVSMVLSKQWENLRKNGIREEHDNTQQTIMDDDFWRKCERLVKFTKPIYKIIRFFDSDKAIFGEVYEQMDTMLGLIKDELLDDLLVYDLVHDFVVERWDKMNLPLHCLAYVLVPKYYTSSWLSKPAPGGERRKKPHFDIEVQKGYFQALDRLITDPTEAGLVRQQISDFVSYRGVFSQPQAVADRATMEDVAWWDMYGGGAPELHCLALKVLSQSVNSSCAERCWSTYSYIHNVKGTG</sequence>
<accession>A0AA88VV81</accession>
<dbReference type="Proteomes" id="UP001188597">
    <property type="component" value="Unassembled WGS sequence"/>
</dbReference>
<dbReference type="PANTHER" id="PTHR32166">
    <property type="entry name" value="OSJNBA0013A04.12 PROTEIN"/>
    <property type="match status" value="1"/>
</dbReference>
<keyword evidence="2" id="KW-1185">Reference proteome</keyword>
<dbReference type="InterPro" id="IPR012337">
    <property type="entry name" value="RNaseH-like_sf"/>
</dbReference>
<dbReference type="AlphaFoldDB" id="A0AA88VV81"/>
<evidence type="ECO:0000313" key="1">
    <source>
        <dbReference type="EMBL" id="KAK3014074.1"/>
    </source>
</evidence>
<dbReference type="EMBL" id="JAVXUP010001248">
    <property type="protein sequence ID" value="KAK3014074.1"/>
    <property type="molecule type" value="Genomic_DNA"/>
</dbReference>
<name>A0AA88VV81_9ASTE</name>
<dbReference type="SUPFAM" id="SSF53098">
    <property type="entry name" value="Ribonuclease H-like"/>
    <property type="match status" value="1"/>
</dbReference>
<gene>
    <name evidence="1" type="ORF">RJ639_010328</name>
</gene>
<organism evidence="1 2">
    <name type="scientific">Escallonia herrerae</name>
    <dbReference type="NCBI Taxonomy" id="1293975"/>
    <lineage>
        <taxon>Eukaryota</taxon>
        <taxon>Viridiplantae</taxon>
        <taxon>Streptophyta</taxon>
        <taxon>Embryophyta</taxon>
        <taxon>Tracheophyta</taxon>
        <taxon>Spermatophyta</taxon>
        <taxon>Magnoliopsida</taxon>
        <taxon>eudicotyledons</taxon>
        <taxon>Gunneridae</taxon>
        <taxon>Pentapetalae</taxon>
        <taxon>asterids</taxon>
        <taxon>campanulids</taxon>
        <taxon>Escalloniales</taxon>
        <taxon>Escalloniaceae</taxon>
        <taxon>Escallonia</taxon>
    </lineage>
</organism>
<reference evidence="1" key="1">
    <citation type="submission" date="2022-12" db="EMBL/GenBank/DDBJ databases">
        <title>Draft genome assemblies for two species of Escallonia (Escalloniales).</title>
        <authorList>
            <person name="Chanderbali A."/>
            <person name="Dervinis C."/>
            <person name="Anghel I."/>
            <person name="Soltis D."/>
            <person name="Soltis P."/>
            <person name="Zapata F."/>
        </authorList>
    </citation>
    <scope>NUCLEOTIDE SEQUENCE</scope>
    <source>
        <strain evidence="1">UCBG64.0493</strain>
        <tissue evidence="1">Leaf</tissue>
    </source>
</reference>